<keyword evidence="2" id="KW-1185">Reference proteome</keyword>
<dbReference type="EMBL" id="JACMYH010000001">
    <property type="protein sequence ID" value="MBC2677756.1"/>
    <property type="molecule type" value="Genomic_DNA"/>
</dbReference>
<dbReference type="Proteomes" id="UP000546173">
    <property type="component" value="Unassembled WGS sequence"/>
</dbReference>
<comment type="caution">
    <text evidence="1">The sequence shown here is derived from an EMBL/GenBank/DDBJ whole genome shotgun (WGS) entry which is preliminary data.</text>
</comment>
<evidence type="ECO:0000313" key="1">
    <source>
        <dbReference type="EMBL" id="MBC2677756.1"/>
    </source>
</evidence>
<accession>A0A7X1G3Y8</accession>
<organism evidence="1 2">
    <name type="scientific">Pseudomonas baltica</name>
    <dbReference type="NCBI Taxonomy" id="2762576"/>
    <lineage>
        <taxon>Bacteria</taxon>
        <taxon>Pseudomonadati</taxon>
        <taxon>Pseudomonadota</taxon>
        <taxon>Gammaproteobacteria</taxon>
        <taxon>Pseudomonadales</taxon>
        <taxon>Pseudomonadaceae</taxon>
        <taxon>Pseudomonas</taxon>
    </lineage>
</organism>
<sequence>MLTSGSAVRAAAATDVPVLIELMRALAAFEDYLDDFRVDEQSLLARAFGREVVGELRHYHRMSVSSILI</sequence>
<evidence type="ECO:0000313" key="2">
    <source>
        <dbReference type="Proteomes" id="UP000546173"/>
    </source>
</evidence>
<proteinExistence type="predicted"/>
<dbReference type="AlphaFoldDB" id="A0A7X1G3Y8"/>
<gene>
    <name evidence="1" type="ORF">H7993_05050</name>
</gene>
<name>A0A7X1G3Y8_9PSED</name>
<protein>
    <recommendedName>
        <fullName evidence="3">GNAT family N-acetyltransferase</fullName>
    </recommendedName>
</protein>
<evidence type="ECO:0008006" key="3">
    <source>
        <dbReference type="Google" id="ProtNLM"/>
    </source>
</evidence>
<reference evidence="1 2" key="1">
    <citation type="submission" date="2020-08" db="EMBL/GenBank/DDBJ databases">
        <title>Pseudomonas sp. nov.</title>
        <authorList>
            <person name="Gieschler S."/>
            <person name="Fiedler G."/>
            <person name="Brinks E."/>
            <person name="Boehnlein C."/>
            <person name="Franz C.M.A.P."/>
            <person name="Kabisch J."/>
        </authorList>
    </citation>
    <scope>NUCLEOTIDE SEQUENCE [LARGE SCALE GENOMIC DNA]</scope>
    <source>
        <strain evidence="1 2">MBT-2</strain>
    </source>
</reference>
<dbReference type="RefSeq" id="WP_185793675.1">
    <property type="nucleotide sequence ID" value="NZ_JACMYH010000001.1"/>
</dbReference>
<dbReference type="Gene3D" id="3.40.630.30">
    <property type="match status" value="1"/>
</dbReference>